<dbReference type="InterPro" id="IPR036691">
    <property type="entry name" value="Endo/exonu/phosph_ase_sf"/>
</dbReference>
<feature type="region of interest" description="Disordered" evidence="2">
    <location>
        <begin position="180"/>
        <end position="271"/>
    </location>
</feature>
<keyword evidence="1 3" id="KW-0732">Signal</keyword>
<dbReference type="SUPFAM" id="SSF56219">
    <property type="entry name" value="DNase I-like"/>
    <property type="match status" value="1"/>
</dbReference>
<dbReference type="Pfam" id="PF00932">
    <property type="entry name" value="LTD"/>
    <property type="match status" value="1"/>
</dbReference>
<dbReference type="PANTHER" id="PTHR42834:SF1">
    <property type="entry name" value="ENDONUCLEASE_EXONUCLEASE_PHOSPHATASE FAMILY PROTEIN (AFU_ORTHOLOGUE AFUA_3G09210)"/>
    <property type="match status" value="1"/>
</dbReference>
<dbReference type="Gene3D" id="3.60.21.10">
    <property type="match status" value="1"/>
</dbReference>
<feature type="compositionally biased region" description="Polar residues" evidence="2">
    <location>
        <begin position="184"/>
        <end position="197"/>
    </location>
</feature>
<dbReference type="PANTHER" id="PTHR42834">
    <property type="entry name" value="ENDONUCLEASE/EXONUCLEASE/PHOSPHATASE FAMILY PROTEIN (AFU_ORTHOLOGUE AFUA_3G09210)"/>
    <property type="match status" value="1"/>
</dbReference>
<evidence type="ECO:0000313" key="5">
    <source>
        <dbReference type="EMBL" id="RWR22232.1"/>
    </source>
</evidence>
<dbReference type="GO" id="GO:0016787">
    <property type="term" value="F:hydrolase activity"/>
    <property type="evidence" value="ECO:0007669"/>
    <property type="project" value="InterPro"/>
</dbReference>
<feature type="signal peptide" evidence="3">
    <location>
        <begin position="1"/>
        <end position="34"/>
    </location>
</feature>
<dbReference type="OrthoDB" id="1016457at2"/>
<sequence>MSARPLSMSALSSALAAVIVGALIPLAAVAPAQADTLGTGVVINEAYLKGGSANAAYSKKFVELYNAGGTDVDLSSWSLQYRSASGTGASSGTAALSGTIKARSYFLIQINGNGSTGAALPTPDLDLAGKVSPSGTTGTLFLAKTTTAITAPTGSVTGQSNIADLIGYGSSNTYEGRVVPVTGGNDTPNSLARTTFVDTDDNRSDFTHPASITPQNSSASSPSPSPSPSTSPSTSPTTSPSPSPSPTTPAGSVTPIATIQGTGDSSPLSGQTVTTRGVVTAAYPSGGFAGYYVQTENTGGAIDFATHTASDAVFVYSPTTVGQVAVGDLVQVTGTVSEYFGLTQLTVGSTGLSKVGTGTAAAATVAVPRDAAQRESLEGMLVAPQGDYTVSNTYSTNQYAEIGLASGTKPLITPTEIARPGTAEYTAAVADNTARGIVLDDGASINFLGSATNKAIPLPYLSTKTVSVGAAVTFTRPVVMDYRNNVWKLQPTTQLTVDNDASVSPATFSNVRQPAPAAVGGDIKVATFNVLNYFTTTGDSLSGCSYYTDRAGAPITVNTGCDARGAANATNLKRQQDKIVTAITTLDADVVSLEEIENSAAFGKNRDSALSTLTAALNTAAGSDVWAFVASPSALPASEDVIRTAFIYKKATVRTEGDSRILTTGSAFANARRPLAQKFGLVGKGDDSEFIAIANHFKSKGSGSGVDADQGDGQGASNASRVAQAGDLVSFANGLKSEWGTDRVFLMGDFNAYSKEDPIKVLTDAGYIDQGSKSGKYSYSFSGQSGSLDHVFASQAANQRVRGADVWNINSGESIALEYSRYNYNATNFYDTSAFRSSDHDPVLVGVDLTPTATVNLVDINDFHGRIDANTPQFAGTVEQLRAQYGEANTLFLSSGDNIGASPFASASQDDQPTIDVLNALDLKASAIGNHELDRGFDDLVNRVVGSGPNAKFAYLGANVYQKGTTTPALPEYAITTVAGLRVGVIGTVTQETPALVSPGGISGLDFGDPVEATNRVAAQLTDGNPANGEADIIVAAYHEGAGAGTPDGATLEQEIAAGGPFAEIVTETSAQVDAIFTGHTHKTYAWDAPIPGATDGRTRPVIQTGNYGENIGNVVLTVSDTTGDVLSYTGKNVARTTTTTSTLVATYPRVAQVKTITDAALAAAAQIGNQPVGSVTNDITTAYAGGSYTNGVYTGGSRDDRSKESTLGNLVADSLVTSLSSAERGGAQIGVVNPGGLRADLLYAPDGVISYSEANAVLPFVNNLWTTSLTGAQFKTLLEQQWQTNPDGTVPSRPFLKLGLSKNVAYTFDATRAAGDRITSITVDGAPIDPSTSYRIGSFSFLVQGGDNFRIFTQGTGTKDSGLIDRDAWIDYLKANPGLAPDFARRSVQVTGAPTAPVTATSSLSLAVSGLDLTSKGSPVNTTATVEWTGSSATFAPVTVSGGSANLSLTVPTDAVAASEIVVRAQPSGTVVRIPVSVAVDRDAPRVSLSVSGRTVTVSATDTGSGVSSVEYRLDGGAWTAYDAALVLDDKGHSVEARATDKAGNVSAVASTSLASVDVAEPPVLTARGTARTATVGDTVAPGAVTVADAGGHAMSGVVVTFEVSGPGTFAGGKTSVRVTSDALGLATAPSVTTSAAGAVEVTADAALATEVSLPTITVVAKAPVLTVDGSATAAVVSGKARLTVAVTNTSTETVAVKIKTAYGSKTVASLAPGASTEAVFKTALASLPSGSATLEITGAAGANTVALPYTATR</sequence>
<organism evidence="5 6">
    <name type="scientific">Microbacterium enclense</name>
    <dbReference type="NCBI Taxonomy" id="993073"/>
    <lineage>
        <taxon>Bacteria</taxon>
        <taxon>Bacillati</taxon>
        <taxon>Actinomycetota</taxon>
        <taxon>Actinomycetes</taxon>
        <taxon>Micrococcales</taxon>
        <taxon>Microbacteriaceae</taxon>
        <taxon>Microbacterium</taxon>
    </lineage>
</organism>
<evidence type="ECO:0000259" key="4">
    <source>
        <dbReference type="PROSITE" id="PS51841"/>
    </source>
</evidence>
<dbReference type="InterPro" id="IPR006179">
    <property type="entry name" value="5_nucleotidase/apyrase"/>
</dbReference>
<reference evidence="5 6" key="1">
    <citation type="journal article" date="2018" name="Front. Microbiol.">
        <title>Novel Insights Into Bacterial Dimethylsulfoniopropionate Catabolism in the East China Sea.</title>
        <authorList>
            <person name="Liu J."/>
            <person name="Liu J."/>
            <person name="Zhang S.H."/>
            <person name="Liang J."/>
            <person name="Lin H."/>
            <person name="Song D."/>
            <person name="Yang G.P."/>
            <person name="Todd J.D."/>
            <person name="Zhang X.H."/>
        </authorList>
    </citation>
    <scope>NUCLEOTIDE SEQUENCE [LARGE SCALE GENOMIC DNA]</scope>
    <source>
        <strain evidence="5 6">ZYFD042</strain>
    </source>
</reference>
<dbReference type="InterPro" id="IPR036415">
    <property type="entry name" value="Lamin_tail_dom_sf"/>
</dbReference>
<dbReference type="InterPro" id="IPR001322">
    <property type="entry name" value="Lamin_tail_dom"/>
</dbReference>
<dbReference type="CDD" id="cd10283">
    <property type="entry name" value="MnuA_DNase1-like"/>
    <property type="match status" value="1"/>
</dbReference>
<dbReference type="Pfam" id="PF03372">
    <property type="entry name" value="Exo_endo_phos"/>
    <property type="match status" value="1"/>
</dbReference>
<dbReference type="GO" id="GO:0009166">
    <property type="term" value="P:nucleotide catabolic process"/>
    <property type="evidence" value="ECO:0007669"/>
    <property type="project" value="InterPro"/>
</dbReference>
<dbReference type="InterPro" id="IPR058094">
    <property type="entry name" value="Ig-like_OmpL47-like"/>
</dbReference>
<dbReference type="PROSITE" id="PS51841">
    <property type="entry name" value="LTD"/>
    <property type="match status" value="1"/>
</dbReference>
<keyword evidence="5" id="KW-0378">Hydrolase</keyword>
<dbReference type="Gene3D" id="3.90.780.10">
    <property type="entry name" value="5'-Nucleotidase, C-terminal domain"/>
    <property type="match status" value="1"/>
</dbReference>
<feature type="domain" description="LTD" evidence="4">
    <location>
        <begin position="28"/>
        <end position="170"/>
    </location>
</feature>
<dbReference type="NCBIfam" id="NF033681">
    <property type="entry name" value="ExeM_NucH_DNase"/>
    <property type="match status" value="1"/>
</dbReference>
<dbReference type="SUPFAM" id="SSF56300">
    <property type="entry name" value="Metallo-dependent phosphatases"/>
    <property type="match status" value="1"/>
</dbReference>
<dbReference type="CDD" id="cd04486">
    <property type="entry name" value="YhcR_OBF_like"/>
    <property type="match status" value="1"/>
</dbReference>
<dbReference type="PRINTS" id="PR01607">
    <property type="entry name" value="APYRASEFAMLY"/>
</dbReference>
<dbReference type="GO" id="GO:0004519">
    <property type="term" value="F:endonuclease activity"/>
    <property type="evidence" value="ECO:0007669"/>
    <property type="project" value="UniProtKB-KW"/>
</dbReference>
<evidence type="ECO:0000313" key="6">
    <source>
        <dbReference type="Proteomes" id="UP000285970"/>
    </source>
</evidence>
<dbReference type="InterPro" id="IPR036907">
    <property type="entry name" value="5'-Nucleotdase_C_sf"/>
</dbReference>
<keyword evidence="5" id="KW-0255">Endonuclease</keyword>
<name>A0A443JP03_9MICO</name>
<protein>
    <submittedName>
        <fullName evidence="5">ExeM/NucH family extracellular endonuclease</fullName>
    </submittedName>
</protein>
<dbReference type="InterPro" id="IPR005135">
    <property type="entry name" value="Endo/exonuclease/phosphatase"/>
</dbReference>
<dbReference type="Gene3D" id="3.60.10.10">
    <property type="entry name" value="Endonuclease/exonuclease/phosphatase"/>
    <property type="match status" value="1"/>
</dbReference>
<dbReference type="SUPFAM" id="SSF55816">
    <property type="entry name" value="5'-nucleotidase (syn. UDP-sugar hydrolase), C-terminal domain"/>
    <property type="match status" value="1"/>
</dbReference>
<dbReference type="NCBIfam" id="NF047446">
    <property type="entry name" value="barrel_OmpL47"/>
    <property type="match status" value="1"/>
</dbReference>
<comment type="caution">
    <text evidence="5">The sequence shown here is derived from an EMBL/GenBank/DDBJ whole genome shotgun (WGS) entry which is preliminary data.</text>
</comment>
<dbReference type="SUPFAM" id="SSF74853">
    <property type="entry name" value="Lamin A/C globular tail domain"/>
    <property type="match status" value="1"/>
</dbReference>
<evidence type="ECO:0000256" key="3">
    <source>
        <dbReference type="SAM" id="SignalP"/>
    </source>
</evidence>
<dbReference type="InterPro" id="IPR047971">
    <property type="entry name" value="ExeM-like"/>
</dbReference>
<dbReference type="InterPro" id="IPR008334">
    <property type="entry name" value="5'-Nucleotdase_C"/>
</dbReference>
<evidence type="ECO:0000256" key="1">
    <source>
        <dbReference type="ARBA" id="ARBA00022729"/>
    </source>
</evidence>
<accession>A0A443JP03</accession>
<dbReference type="RefSeq" id="WP_128216603.1">
    <property type="nucleotide sequence ID" value="NZ_RBZY01000006.1"/>
</dbReference>
<feature type="compositionally biased region" description="Polar residues" evidence="2">
    <location>
        <begin position="255"/>
        <end position="271"/>
    </location>
</feature>
<gene>
    <name evidence="5" type="ORF">D8Y23_02540</name>
</gene>
<proteinExistence type="predicted"/>
<dbReference type="Proteomes" id="UP000285970">
    <property type="component" value="Unassembled WGS sequence"/>
</dbReference>
<dbReference type="Pfam" id="PF02872">
    <property type="entry name" value="5_nucleotid_C"/>
    <property type="match status" value="1"/>
</dbReference>
<evidence type="ECO:0000256" key="2">
    <source>
        <dbReference type="SAM" id="MobiDB-lite"/>
    </source>
</evidence>
<dbReference type="InterPro" id="IPR004843">
    <property type="entry name" value="Calcineurin-like_PHP"/>
</dbReference>
<dbReference type="Pfam" id="PF00149">
    <property type="entry name" value="Metallophos"/>
    <property type="match status" value="1"/>
</dbReference>
<dbReference type="EMBL" id="RBZY01000006">
    <property type="protein sequence ID" value="RWR22232.1"/>
    <property type="molecule type" value="Genomic_DNA"/>
</dbReference>
<feature type="chain" id="PRO_5019360249" evidence="3">
    <location>
        <begin position="35"/>
        <end position="1755"/>
    </location>
</feature>
<dbReference type="InterPro" id="IPR029052">
    <property type="entry name" value="Metallo-depent_PP-like"/>
</dbReference>
<keyword evidence="5" id="KW-0540">Nuclease</keyword>